<dbReference type="Pfam" id="PF11913">
    <property type="entry name" value="DUF3431"/>
    <property type="match status" value="1"/>
</dbReference>
<name>A0A1L9X0R5_ASPA1</name>
<reference evidence="2" key="1">
    <citation type="journal article" date="2017" name="Genome Biol.">
        <title>Comparative genomics reveals high biological diversity and specific adaptations in the industrially and medically important fungal genus Aspergillus.</title>
        <authorList>
            <person name="de Vries R.P."/>
            <person name="Riley R."/>
            <person name="Wiebenga A."/>
            <person name="Aguilar-Osorio G."/>
            <person name="Amillis S."/>
            <person name="Uchima C.A."/>
            <person name="Anderluh G."/>
            <person name="Asadollahi M."/>
            <person name="Askin M."/>
            <person name="Barry K."/>
            <person name="Battaglia E."/>
            <person name="Bayram O."/>
            <person name="Benocci T."/>
            <person name="Braus-Stromeyer S.A."/>
            <person name="Caldana C."/>
            <person name="Canovas D."/>
            <person name="Cerqueira G.C."/>
            <person name="Chen F."/>
            <person name="Chen W."/>
            <person name="Choi C."/>
            <person name="Clum A."/>
            <person name="Dos Santos R.A."/>
            <person name="Damasio A.R."/>
            <person name="Diallinas G."/>
            <person name="Emri T."/>
            <person name="Fekete E."/>
            <person name="Flipphi M."/>
            <person name="Freyberg S."/>
            <person name="Gallo A."/>
            <person name="Gournas C."/>
            <person name="Habgood R."/>
            <person name="Hainaut M."/>
            <person name="Harispe M.L."/>
            <person name="Henrissat B."/>
            <person name="Hilden K.S."/>
            <person name="Hope R."/>
            <person name="Hossain A."/>
            <person name="Karabika E."/>
            <person name="Karaffa L."/>
            <person name="Karanyi Z."/>
            <person name="Krasevec N."/>
            <person name="Kuo A."/>
            <person name="Kusch H."/>
            <person name="LaButti K."/>
            <person name="Lagendijk E.L."/>
            <person name="Lapidus A."/>
            <person name="Levasseur A."/>
            <person name="Lindquist E."/>
            <person name="Lipzen A."/>
            <person name="Logrieco A.F."/>
            <person name="MacCabe A."/>
            <person name="Maekelae M.R."/>
            <person name="Malavazi I."/>
            <person name="Melin P."/>
            <person name="Meyer V."/>
            <person name="Mielnichuk N."/>
            <person name="Miskei M."/>
            <person name="Molnar A.P."/>
            <person name="Mule G."/>
            <person name="Ngan C.Y."/>
            <person name="Orejas M."/>
            <person name="Orosz E."/>
            <person name="Ouedraogo J.P."/>
            <person name="Overkamp K.M."/>
            <person name="Park H.-S."/>
            <person name="Perrone G."/>
            <person name="Piumi F."/>
            <person name="Punt P.J."/>
            <person name="Ram A.F."/>
            <person name="Ramon A."/>
            <person name="Rauscher S."/>
            <person name="Record E."/>
            <person name="Riano-Pachon D.M."/>
            <person name="Robert V."/>
            <person name="Roehrig J."/>
            <person name="Ruller R."/>
            <person name="Salamov A."/>
            <person name="Salih N.S."/>
            <person name="Samson R.A."/>
            <person name="Sandor E."/>
            <person name="Sanguinetti M."/>
            <person name="Schuetze T."/>
            <person name="Sepcic K."/>
            <person name="Shelest E."/>
            <person name="Sherlock G."/>
            <person name="Sophianopoulou V."/>
            <person name="Squina F.M."/>
            <person name="Sun H."/>
            <person name="Susca A."/>
            <person name="Todd R.B."/>
            <person name="Tsang A."/>
            <person name="Unkles S.E."/>
            <person name="van de Wiele N."/>
            <person name="van Rossen-Uffink D."/>
            <person name="Oliveira J.V."/>
            <person name="Vesth T.C."/>
            <person name="Visser J."/>
            <person name="Yu J.-H."/>
            <person name="Zhou M."/>
            <person name="Andersen M.R."/>
            <person name="Archer D.B."/>
            <person name="Baker S.E."/>
            <person name="Benoit I."/>
            <person name="Brakhage A.A."/>
            <person name="Braus G.H."/>
            <person name="Fischer R."/>
            <person name="Frisvad J.C."/>
            <person name="Goldman G.H."/>
            <person name="Houbraken J."/>
            <person name="Oakley B."/>
            <person name="Pocsi I."/>
            <person name="Scazzocchio C."/>
            <person name="Seiboth B."/>
            <person name="vanKuyk P.A."/>
            <person name="Wortman J."/>
            <person name="Dyer P.S."/>
            <person name="Grigoriev I.V."/>
        </authorList>
    </citation>
    <scope>NUCLEOTIDE SEQUENCE [LARGE SCALE GENOMIC DNA]</scope>
    <source>
        <strain evidence="2">ATCC 16872 / CBS 172.66 / WB 5094</strain>
    </source>
</reference>
<dbReference type="VEuPathDB" id="FungiDB:ASPACDRAFT_1879413"/>
<dbReference type="InterPro" id="IPR021838">
    <property type="entry name" value="DUF3431"/>
</dbReference>
<sequence length="384" mass="42653">MRRRTRKSVIQLAFFIGILSLILFLNKPPSPGRTFAWTKITYRTTASQLPGARGLCPGLEETDKPALVVSRVTSDDSAWLDALREQYHLCIYTADATAPKNPEATHLQVPANRGHEAMGYLTFLIDNYHHLPAAGMVFVHGSRWAWHNDHREYDNAALLAALNLTSALQPWGYHNLRCDWSVGTCPTTQPAQGSLELRLQSVLEPWSARMASDVALPRALASLFGHPGSSAHETHAQTQALLGRNDPVRAQCCAQFVVARANVWQHSQDEYIALRQWLLDGMHARAPNRRGAMPAPADDRVAGRILSYVWHILFVKQSAVRPDGELAPGLVGLDRLNRVACPSAQECYCRLYGRCGLERCSVGSCKGEYVVPPEYKVPERVMKG</sequence>
<dbReference type="Proteomes" id="UP000184546">
    <property type="component" value="Unassembled WGS sequence"/>
</dbReference>
<dbReference type="GeneID" id="30971972"/>
<keyword evidence="2" id="KW-1185">Reference proteome</keyword>
<accession>A0A1L9X0R5</accession>
<dbReference type="PANTHER" id="PTHR37490:SF3">
    <property type="entry name" value="DUF3431 DOMAIN CONTAINING PROTEIN"/>
    <property type="match status" value="1"/>
</dbReference>
<organism evidence="1 2">
    <name type="scientific">Aspergillus aculeatus (strain ATCC 16872 / CBS 172.66 / WB 5094)</name>
    <dbReference type="NCBI Taxonomy" id="690307"/>
    <lineage>
        <taxon>Eukaryota</taxon>
        <taxon>Fungi</taxon>
        <taxon>Dikarya</taxon>
        <taxon>Ascomycota</taxon>
        <taxon>Pezizomycotina</taxon>
        <taxon>Eurotiomycetes</taxon>
        <taxon>Eurotiomycetidae</taxon>
        <taxon>Eurotiales</taxon>
        <taxon>Aspergillaceae</taxon>
        <taxon>Aspergillus</taxon>
        <taxon>Aspergillus subgen. Circumdati</taxon>
    </lineage>
</organism>
<evidence type="ECO:0000313" key="1">
    <source>
        <dbReference type="EMBL" id="OJK01879.1"/>
    </source>
</evidence>
<evidence type="ECO:0000313" key="2">
    <source>
        <dbReference type="Proteomes" id="UP000184546"/>
    </source>
</evidence>
<gene>
    <name evidence="1" type="ORF">ASPACDRAFT_1879413</name>
</gene>
<dbReference type="EMBL" id="KV878973">
    <property type="protein sequence ID" value="OJK01879.1"/>
    <property type="molecule type" value="Genomic_DNA"/>
</dbReference>
<dbReference type="STRING" id="690307.A0A1L9X0R5"/>
<dbReference type="PANTHER" id="PTHR37490">
    <property type="entry name" value="EXPRESSED PROTEIN"/>
    <property type="match status" value="1"/>
</dbReference>
<dbReference type="OrthoDB" id="426718at2759"/>
<dbReference type="OMA" id="AWHNDAP"/>
<proteinExistence type="predicted"/>
<dbReference type="RefSeq" id="XP_020058218.1">
    <property type="nucleotide sequence ID" value="XM_020198158.1"/>
</dbReference>
<dbReference type="AlphaFoldDB" id="A0A1L9X0R5"/>
<protein>
    <submittedName>
        <fullName evidence="1">Uncharacterized protein</fullName>
    </submittedName>
</protein>